<proteinExistence type="predicted"/>
<gene>
    <name evidence="2" type="ORF">CASFOL_002445</name>
</gene>
<reference evidence="3" key="1">
    <citation type="journal article" date="2024" name="IScience">
        <title>Strigolactones Initiate the Formation of Haustorium-like Structures in Castilleja.</title>
        <authorList>
            <person name="Buerger M."/>
            <person name="Peterson D."/>
            <person name="Chory J."/>
        </authorList>
    </citation>
    <scope>NUCLEOTIDE SEQUENCE [LARGE SCALE GENOMIC DNA]</scope>
</reference>
<feature type="region of interest" description="Disordered" evidence="1">
    <location>
        <begin position="42"/>
        <end position="65"/>
    </location>
</feature>
<evidence type="ECO:0000313" key="2">
    <source>
        <dbReference type="EMBL" id="KAL3652764.1"/>
    </source>
</evidence>
<dbReference type="AlphaFoldDB" id="A0ABD3EHT7"/>
<name>A0ABD3EHT7_9LAMI</name>
<sequence length="127" mass="13835">MSPDEDKKQNTGPRVCLKVWSICSNNHLGVGGLLLEISSREEESSSLPILERSTADVGENKNDSGAIEKKIEDGVRLMGRGAEHIKLAIHLELQDGDSVLRSLIRPCHRGPFWVSSNGGGRLHGLLL</sequence>
<organism evidence="2 3">
    <name type="scientific">Castilleja foliolosa</name>
    <dbReference type="NCBI Taxonomy" id="1961234"/>
    <lineage>
        <taxon>Eukaryota</taxon>
        <taxon>Viridiplantae</taxon>
        <taxon>Streptophyta</taxon>
        <taxon>Embryophyta</taxon>
        <taxon>Tracheophyta</taxon>
        <taxon>Spermatophyta</taxon>
        <taxon>Magnoliopsida</taxon>
        <taxon>eudicotyledons</taxon>
        <taxon>Gunneridae</taxon>
        <taxon>Pentapetalae</taxon>
        <taxon>asterids</taxon>
        <taxon>lamiids</taxon>
        <taxon>Lamiales</taxon>
        <taxon>Orobanchaceae</taxon>
        <taxon>Pedicularideae</taxon>
        <taxon>Castillejinae</taxon>
        <taxon>Castilleja</taxon>
    </lineage>
</organism>
<dbReference type="EMBL" id="JAVIJP010000005">
    <property type="protein sequence ID" value="KAL3652764.1"/>
    <property type="molecule type" value="Genomic_DNA"/>
</dbReference>
<protein>
    <submittedName>
        <fullName evidence="2">Uncharacterized protein</fullName>
    </submittedName>
</protein>
<evidence type="ECO:0000256" key="1">
    <source>
        <dbReference type="SAM" id="MobiDB-lite"/>
    </source>
</evidence>
<evidence type="ECO:0000313" key="3">
    <source>
        <dbReference type="Proteomes" id="UP001632038"/>
    </source>
</evidence>
<dbReference type="Proteomes" id="UP001632038">
    <property type="component" value="Unassembled WGS sequence"/>
</dbReference>
<keyword evidence="3" id="KW-1185">Reference proteome</keyword>
<comment type="caution">
    <text evidence="2">The sequence shown here is derived from an EMBL/GenBank/DDBJ whole genome shotgun (WGS) entry which is preliminary data.</text>
</comment>
<accession>A0ABD3EHT7</accession>